<sequence>MSLAAGEMVHRLRVEELVQATDPEYGGPVGNPQWTPVAEVWAKRTNTLRATAEALASGTTIAPVQVRFDMRPRALTAVMRLVGVKGDHDGVIYDIQNIGVSNDRSEMAVICTSGANNG</sequence>
<comment type="caution">
    <text evidence="1">The sequence shown here is derived from an EMBL/GenBank/DDBJ whole genome shotgun (WGS) entry which is preliminary data.</text>
</comment>
<keyword evidence="2" id="KW-1185">Reference proteome</keyword>
<gene>
    <name evidence="1" type="ORF">P3W24_03985</name>
</gene>
<dbReference type="InterPro" id="IPR008767">
    <property type="entry name" value="Phage_SPP1_head-tail_adaptor"/>
</dbReference>
<name>A0ABT6B7X2_9GAMM</name>
<dbReference type="EMBL" id="JARJJS010000001">
    <property type="protein sequence ID" value="MDF4024130.1"/>
    <property type="molecule type" value="Genomic_DNA"/>
</dbReference>
<accession>A0ABT6B7X2</accession>
<dbReference type="InterPro" id="IPR038666">
    <property type="entry name" value="SSP1_head-tail_sf"/>
</dbReference>
<proteinExistence type="predicted"/>
<evidence type="ECO:0000313" key="1">
    <source>
        <dbReference type="EMBL" id="MDF4024130.1"/>
    </source>
</evidence>
<evidence type="ECO:0000313" key="2">
    <source>
        <dbReference type="Proteomes" id="UP001528850"/>
    </source>
</evidence>
<protein>
    <submittedName>
        <fullName evidence="1">Head-tail adaptor protein</fullName>
    </submittedName>
</protein>
<dbReference type="Proteomes" id="UP001528850">
    <property type="component" value="Unassembled WGS sequence"/>
</dbReference>
<reference evidence="1 2" key="1">
    <citation type="journal article" date="2024" name="Curr. Microbiol.">
        <title>Luteibacter sahnii sp. nov., A Novel Yellow-Colored Xanthomonadin Pigment Producing Probiotic Bacterium from Healthy Rice Seed Microbiome.</title>
        <authorList>
            <person name="Jaiswal G."/>
            <person name="Rana R."/>
            <person name="Nayak P.K."/>
            <person name="Chouhan R."/>
            <person name="Gandhi S.G."/>
            <person name="Patel H.K."/>
            <person name="Patil P.B."/>
        </authorList>
    </citation>
    <scope>NUCLEOTIDE SEQUENCE [LARGE SCALE GENOMIC DNA]</scope>
    <source>
        <strain evidence="1 2">PPL201</strain>
    </source>
</reference>
<dbReference type="Pfam" id="PF05521">
    <property type="entry name" value="Phage_HCP"/>
    <property type="match status" value="1"/>
</dbReference>
<organism evidence="1 2">
    <name type="scientific">Luteibacter sahnii</name>
    <dbReference type="NCBI Taxonomy" id="3021977"/>
    <lineage>
        <taxon>Bacteria</taxon>
        <taxon>Pseudomonadati</taxon>
        <taxon>Pseudomonadota</taxon>
        <taxon>Gammaproteobacteria</taxon>
        <taxon>Lysobacterales</taxon>
        <taxon>Rhodanobacteraceae</taxon>
        <taxon>Luteibacter</taxon>
    </lineage>
</organism>
<dbReference type="Gene3D" id="2.40.10.270">
    <property type="entry name" value="Bacteriophage SPP1 head-tail adaptor protein"/>
    <property type="match status" value="1"/>
</dbReference>